<dbReference type="Proteomes" id="UP001634393">
    <property type="component" value="Unassembled WGS sequence"/>
</dbReference>
<feature type="coiled-coil region" evidence="1">
    <location>
        <begin position="71"/>
        <end position="98"/>
    </location>
</feature>
<evidence type="ECO:0000313" key="4">
    <source>
        <dbReference type="Proteomes" id="UP001634393"/>
    </source>
</evidence>
<evidence type="ECO:0000256" key="1">
    <source>
        <dbReference type="SAM" id="Coils"/>
    </source>
</evidence>
<keyword evidence="4" id="KW-1185">Reference proteome</keyword>
<dbReference type="AlphaFoldDB" id="A0ABD3T209"/>
<comment type="caution">
    <text evidence="3">The sequence shown here is derived from an EMBL/GenBank/DDBJ whole genome shotgun (WGS) entry which is preliminary data.</text>
</comment>
<dbReference type="InterPro" id="IPR029480">
    <property type="entry name" value="Transpos_assoc"/>
</dbReference>
<evidence type="ECO:0000313" key="3">
    <source>
        <dbReference type="EMBL" id="KAL3830957.1"/>
    </source>
</evidence>
<protein>
    <recommendedName>
        <fullName evidence="2">Transposase-associated domain-containing protein</fullName>
    </recommendedName>
</protein>
<feature type="domain" description="Transposase-associated" evidence="2">
    <location>
        <begin position="4"/>
        <end position="45"/>
    </location>
</feature>
<name>A0ABD3T209_9LAMI</name>
<organism evidence="3 4">
    <name type="scientific">Penstemon smallii</name>
    <dbReference type="NCBI Taxonomy" id="265156"/>
    <lineage>
        <taxon>Eukaryota</taxon>
        <taxon>Viridiplantae</taxon>
        <taxon>Streptophyta</taxon>
        <taxon>Embryophyta</taxon>
        <taxon>Tracheophyta</taxon>
        <taxon>Spermatophyta</taxon>
        <taxon>Magnoliopsida</taxon>
        <taxon>eudicotyledons</taxon>
        <taxon>Gunneridae</taxon>
        <taxon>Pentapetalae</taxon>
        <taxon>asterids</taxon>
        <taxon>lamiids</taxon>
        <taxon>Lamiales</taxon>
        <taxon>Plantaginaceae</taxon>
        <taxon>Cheloneae</taxon>
        <taxon>Penstemon</taxon>
    </lineage>
</organism>
<accession>A0ABD3T209</accession>
<dbReference type="PANTHER" id="PTHR10775">
    <property type="entry name" value="OS08G0208400 PROTEIN"/>
    <property type="match status" value="1"/>
</dbReference>
<dbReference type="EMBL" id="JBJXBP010000005">
    <property type="protein sequence ID" value="KAL3830957.1"/>
    <property type="molecule type" value="Genomic_DNA"/>
</dbReference>
<evidence type="ECO:0000259" key="2">
    <source>
        <dbReference type="Pfam" id="PF13963"/>
    </source>
</evidence>
<reference evidence="3 4" key="1">
    <citation type="submission" date="2024-12" db="EMBL/GenBank/DDBJ databases">
        <title>The unique morphological basis and parallel evolutionary history of personate flowers in Penstemon.</title>
        <authorList>
            <person name="Depatie T.H."/>
            <person name="Wessinger C.A."/>
        </authorList>
    </citation>
    <scope>NUCLEOTIDE SEQUENCE [LARGE SCALE GENOMIC DNA]</scope>
    <source>
        <strain evidence="3">WTNN_2</strain>
        <tissue evidence="3">Leaf</tissue>
    </source>
</reference>
<keyword evidence="1" id="KW-0175">Coiled coil</keyword>
<dbReference type="PANTHER" id="PTHR10775:SF159">
    <property type="entry name" value="TNP2"/>
    <property type="match status" value="1"/>
</dbReference>
<proteinExistence type="predicted"/>
<feature type="coiled-coil region" evidence="1">
    <location>
        <begin position="183"/>
        <end position="210"/>
    </location>
</feature>
<dbReference type="Pfam" id="PF13963">
    <property type="entry name" value="Transpos_assoc"/>
    <property type="match status" value="1"/>
</dbReference>
<gene>
    <name evidence="3" type="ORF">ACJIZ3_019759</name>
</gene>
<sequence length="218" mass="24975">MEPDSLIRCPCVICNNAYYKTTDEVEHDLHINRFSPTYVDWIFHGKTLDISEGNEGDIGNTIDENEIDSSNIALGDELNELLAEMREAQRSNSVYDEETESFRKLLKDAQCELYPGCKMSLLSVIVKLLHLKVLGKWSNKSFNMLLEFLKDILPEGETLPSSLYGARKLLVDIGLGYEEIDACKSNEEKIEALQLQMQQMQQMWQRMQGNNIGPNFSW</sequence>